<comment type="similarity">
    <text evidence="1">Belongs to the acetyltransferase family. GNAT subfamily.</text>
</comment>
<dbReference type="InterPro" id="IPR016181">
    <property type="entry name" value="Acyl_CoA_acyltransferase"/>
</dbReference>
<dbReference type="PROSITE" id="PS51186">
    <property type="entry name" value="GNAT"/>
    <property type="match status" value="1"/>
</dbReference>
<dbReference type="InterPro" id="IPR039135">
    <property type="entry name" value="NAT9-like"/>
</dbReference>
<sequence>MGVDATVEGEKVILVPYMEAHVPKYHEWMRDPALLQATGSEPLSLDEEYQMQHSWTVDPLKQTFIILDKDLVEGKFTRGNPHVEAMVGDVNIYMNDPDDPFVAEIEIMVAESKSRGKGLGKESVLLMMAFAIKNLEIRKFRAKIGDANTASLDMFRKLGFEEASHSKIFKEVTLELPLSESKLAEMLVLIDVPPGIVMSRGLREYNASTIREAGGLQLSCCEAILPSLKPTSGWLNYDQANDDILTFISHEVMRSP</sequence>
<evidence type="ECO:0000259" key="4">
    <source>
        <dbReference type="PROSITE" id="PS51186"/>
    </source>
</evidence>
<evidence type="ECO:0000313" key="5">
    <source>
        <dbReference type="EMBL" id="KAK4743432.1"/>
    </source>
</evidence>
<dbReference type="PANTHER" id="PTHR13256:SF16">
    <property type="entry name" value="ALPHA_BETA-TUBULIN-N-ACETYLTRANSFERASE 9"/>
    <property type="match status" value="1"/>
</dbReference>
<reference evidence="5 6" key="1">
    <citation type="journal article" date="2023" name="Hortic Res">
        <title>Pangenome of water caltrop reveals structural variations and asymmetric subgenome divergence after allopolyploidization.</title>
        <authorList>
            <person name="Zhang X."/>
            <person name="Chen Y."/>
            <person name="Wang L."/>
            <person name="Yuan Y."/>
            <person name="Fang M."/>
            <person name="Shi L."/>
            <person name="Lu R."/>
            <person name="Comes H.P."/>
            <person name="Ma Y."/>
            <person name="Chen Y."/>
            <person name="Huang G."/>
            <person name="Zhou Y."/>
            <person name="Zheng Z."/>
            <person name="Qiu Y."/>
        </authorList>
    </citation>
    <scope>NUCLEOTIDE SEQUENCE [LARGE SCALE GENOMIC DNA]</scope>
    <source>
        <tissue evidence="5">Roots</tissue>
    </source>
</reference>
<keyword evidence="2" id="KW-0808">Transferase</keyword>
<evidence type="ECO:0000256" key="3">
    <source>
        <dbReference type="ARBA" id="ARBA00023315"/>
    </source>
</evidence>
<dbReference type="Pfam" id="PF13302">
    <property type="entry name" value="Acetyltransf_3"/>
    <property type="match status" value="1"/>
</dbReference>
<dbReference type="AlphaFoldDB" id="A0AAN7GPJ1"/>
<proteinExistence type="inferred from homology"/>
<feature type="domain" description="N-acetyltransferase" evidence="4">
    <location>
        <begin position="12"/>
        <end position="185"/>
    </location>
</feature>
<dbReference type="GO" id="GO:0008080">
    <property type="term" value="F:N-acetyltransferase activity"/>
    <property type="evidence" value="ECO:0007669"/>
    <property type="project" value="InterPro"/>
</dbReference>
<name>A0AAN7GPJ1_9MYRT</name>
<comment type="caution">
    <text evidence="5">The sequence shown here is derived from an EMBL/GenBank/DDBJ whole genome shotgun (WGS) entry which is preliminary data.</text>
</comment>
<dbReference type="Gene3D" id="3.40.630.30">
    <property type="match status" value="1"/>
</dbReference>
<dbReference type="Proteomes" id="UP001345219">
    <property type="component" value="Chromosome 1"/>
</dbReference>
<dbReference type="InterPro" id="IPR000182">
    <property type="entry name" value="GNAT_dom"/>
</dbReference>
<dbReference type="FunFam" id="3.40.630.30:FF:000083">
    <property type="entry name" value="Acyl-CoA N-acyltransferases (NAT) superfamily protein"/>
    <property type="match status" value="1"/>
</dbReference>
<organism evidence="5 6">
    <name type="scientific">Trapa incisa</name>
    <dbReference type="NCBI Taxonomy" id="236973"/>
    <lineage>
        <taxon>Eukaryota</taxon>
        <taxon>Viridiplantae</taxon>
        <taxon>Streptophyta</taxon>
        <taxon>Embryophyta</taxon>
        <taxon>Tracheophyta</taxon>
        <taxon>Spermatophyta</taxon>
        <taxon>Magnoliopsida</taxon>
        <taxon>eudicotyledons</taxon>
        <taxon>Gunneridae</taxon>
        <taxon>Pentapetalae</taxon>
        <taxon>rosids</taxon>
        <taxon>malvids</taxon>
        <taxon>Myrtales</taxon>
        <taxon>Lythraceae</taxon>
        <taxon>Trapa</taxon>
    </lineage>
</organism>
<protein>
    <recommendedName>
        <fullName evidence="4">N-acetyltransferase domain-containing protein</fullName>
    </recommendedName>
</protein>
<dbReference type="EMBL" id="JAXIOK010000023">
    <property type="protein sequence ID" value="KAK4743432.1"/>
    <property type="molecule type" value="Genomic_DNA"/>
</dbReference>
<evidence type="ECO:0000256" key="2">
    <source>
        <dbReference type="ARBA" id="ARBA00022679"/>
    </source>
</evidence>
<keyword evidence="6" id="KW-1185">Reference proteome</keyword>
<dbReference type="SUPFAM" id="SSF55729">
    <property type="entry name" value="Acyl-CoA N-acyltransferases (Nat)"/>
    <property type="match status" value="1"/>
</dbReference>
<keyword evidence="3" id="KW-0012">Acyltransferase</keyword>
<gene>
    <name evidence="5" type="ORF">SAY87_001433</name>
</gene>
<evidence type="ECO:0000256" key="1">
    <source>
        <dbReference type="ARBA" id="ARBA00009342"/>
    </source>
</evidence>
<accession>A0AAN7GPJ1</accession>
<dbReference type="PANTHER" id="PTHR13256">
    <property type="entry name" value="N-ACETYLTRANSFERASE 9"/>
    <property type="match status" value="1"/>
</dbReference>
<evidence type="ECO:0000313" key="6">
    <source>
        <dbReference type="Proteomes" id="UP001345219"/>
    </source>
</evidence>